<reference evidence="11 12" key="1">
    <citation type="submission" date="2019-08" db="EMBL/GenBank/DDBJ databases">
        <title>Complete genome sequence of Thermosulfurimonas marina SU872T, an anaerobic thermophilic chemolithoautotrophic bacterium isolated from a shallow marine hydrothermal vent.</title>
        <authorList>
            <person name="Allioux M."/>
            <person name="Jebbar M."/>
            <person name="Slobodkina G."/>
            <person name="Slobodkin A."/>
            <person name="Moalic Y."/>
            <person name="Frolova A."/>
            <person name="Shao Z."/>
            <person name="Alain K."/>
        </authorList>
    </citation>
    <scope>NUCLEOTIDE SEQUENCE [LARGE SCALE GENOMIC DNA]</scope>
    <source>
        <strain evidence="11 12">SU872</strain>
    </source>
</reference>
<protein>
    <recommendedName>
        <fullName evidence="2">biotin carboxylase</fullName>
        <ecNumber evidence="2">6.3.4.14</ecNumber>
    </recommendedName>
</protein>
<feature type="domain" description="ATP-grasp" evidence="9">
    <location>
        <begin position="116"/>
        <end position="337"/>
    </location>
</feature>
<dbReference type="SUPFAM" id="SSF51246">
    <property type="entry name" value="Rudiment single hybrid motif"/>
    <property type="match status" value="1"/>
</dbReference>
<dbReference type="SUPFAM" id="SSF56059">
    <property type="entry name" value="Glutathione synthetase ATP-binding domain-like"/>
    <property type="match status" value="1"/>
</dbReference>
<dbReference type="Gene3D" id="3.30.470.20">
    <property type="entry name" value="ATP-grasp fold, B domain"/>
    <property type="match status" value="1"/>
</dbReference>
<dbReference type="Pfam" id="PF02785">
    <property type="entry name" value="Biotin_carb_C"/>
    <property type="match status" value="1"/>
</dbReference>
<dbReference type="GO" id="GO:0046872">
    <property type="term" value="F:metal ion binding"/>
    <property type="evidence" value="ECO:0007669"/>
    <property type="project" value="InterPro"/>
</dbReference>
<keyword evidence="6" id="KW-0092">Biotin</keyword>
<proteinExistence type="predicted"/>
<keyword evidence="12" id="KW-1185">Reference proteome</keyword>
<dbReference type="EC" id="6.3.4.14" evidence="2"/>
<dbReference type="SUPFAM" id="SSF52440">
    <property type="entry name" value="PreATP-grasp domain"/>
    <property type="match status" value="1"/>
</dbReference>
<dbReference type="PROSITE" id="PS50979">
    <property type="entry name" value="BC"/>
    <property type="match status" value="1"/>
</dbReference>
<keyword evidence="3" id="KW-0436">Ligase</keyword>
<dbReference type="InterPro" id="IPR013815">
    <property type="entry name" value="ATP_grasp_subdomain_1"/>
</dbReference>
<evidence type="ECO:0000313" key="11">
    <source>
        <dbReference type="EMBL" id="QJA05463.1"/>
    </source>
</evidence>
<dbReference type="PANTHER" id="PTHR48095">
    <property type="entry name" value="PYRUVATE CARBOXYLASE SUBUNIT A"/>
    <property type="match status" value="1"/>
</dbReference>
<evidence type="ECO:0000256" key="3">
    <source>
        <dbReference type="ARBA" id="ARBA00022598"/>
    </source>
</evidence>
<comment type="catalytic activity">
    <reaction evidence="7">
        <text>N(6)-biotinyl-L-lysyl-[protein] + hydrogencarbonate + ATP = N(6)-carboxybiotinyl-L-lysyl-[protein] + ADP + phosphate + H(+)</text>
        <dbReference type="Rhea" id="RHEA:13501"/>
        <dbReference type="Rhea" id="RHEA-COMP:10505"/>
        <dbReference type="Rhea" id="RHEA-COMP:10506"/>
        <dbReference type="ChEBI" id="CHEBI:15378"/>
        <dbReference type="ChEBI" id="CHEBI:17544"/>
        <dbReference type="ChEBI" id="CHEBI:30616"/>
        <dbReference type="ChEBI" id="CHEBI:43474"/>
        <dbReference type="ChEBI" id="CHEBI:83144"/>
        <dbReference type="ChEBI" id="CHEBI:83145"/>
        <dbReference type="ChEBI" id="CHEBI:456216"/>
        <dbReference type="EC" id="6.3.4.14"/>
    </reaction>
</comment>
<sequence>MKHRILIANRGEIALRIMEACEELGLEYVAVYTRSDEESLHVTRAPRKYRISDYRDPNEILAVADEAGCTAIHPGYGFLAEDFRFARRAVKRSRPLIFIGPRWEVIRDLGNKLHVKRLARELEIPVIPGTSEPLYNEIEAEARAEELFDWLSENGEEDPRLLIKAAAGGGGMGIEEVRELDEVRPVFRRVRAYAKRLFGDEGVVIEVRLRRFQHLEVQLLGTPKGELVHFGTRNCTIQSPGRQKRVELAPGFDPRFKNYDFEAQALEEEILSHSLKLAEAVGYDNVGTWEWLVTPEGKAYLMEVNTRIQVENEISARIARIKGKAVNLIREQIRVALGDSLGYAQKDITFEGTAIELRLVAEDPERGFRPLSGVIEGFHFPEAPWLTVRTHVPRNRPYQIPTEYDPNLALAIVWGKDTPEALSRAREFLDQVTIEGRTARGEPLVTNVPYLRAKLSEVYEFVS</sequence>
<organism evidence="11 12">
    <name type="scientific">Thermosulfurimonas marina</name>
    <dbReference type="NCBI Taxonomy" id="2047767"/>
    <lineage>
        <taxon>Bacteria</taxon>
        <taxon>Pseudomonadati</taxon>
        <taxon>Thermodesulfobacteriota</taxon>
        <taxon>Thermodesulfobacteria</taxon>
        <taxon>Thermodesulfobacteriales</taxon>
        <taxon>Thermodesulfobacteriaceae</taxon>
        <taxon>Thermosulfurimonas</taxon>
    </lineage>
</organism>
<dbReference type="SMART" id="SM00878">
    <property type="entry name" value="Biotin_carb_C"/>
    <property type="match status" value="1"/>
</dbReference>
<accession>A0A6H1WQK3</accession>
<dbReference type="GO" id="GO:0004075">
    <property type="term" value="F:biotin carboxylase activity"/>
    <property type="evidence" value="ECO:0007669"/>
    <property type="project" value="UniProtKB-EC"/>
</dbReference>
<evidence type="ECO:0000256" key="7">
    <source>
        <dbReference type="ARBA" id="ARBA00048600"/>
    </source>
</evidence>
<dbReference type="Gene3D" id="3.30.1490.20">
    <property type="entry name" value="ATP-grasp fold, A domain"/>
    <property type="match status" value="1"/>
</dbReference>
<dbReference type="Pfam" id="PF00289">
    <property type="entry name" value="Biotin_carb_N"/>
    <property type="match status" value="1"/>
</dbReference>
<dbReference type="InterPro" id="IPR011764">
    <property type="entry name" value="Biotin_carboxylation_dom"/>
</dbReference>
<dbReference type="PROSITE" id="PS50975">
    <property type="entry name" value="ATP_GRASP"/>
    <property type="match status" value="1"/>
</dbReference>
<dbReference type="EMBL" id="CP042909">
    <property type="protein sequence ID" value="QJA05463.1"/>
    <property type="molecule type" value="Genomic_DNA"/>
</dbReference>
<dbReference type="KEGG" id="tmai:FVE67_01055"/>
<dbReference type="InterPro" id="IPR011054">
    <property type="entry name" value="Rudment_hybrid_motif"/>
</dbReference>
<evidence type="ECO:0000256" key="4">
    <source>
        <dbReference type="ARBA" id="ARBA00022741"/>
    </source>
</evidence>
<dbReference type="PROSITE" id="PS00867">
    <property type="entry name" value="CPSASE_2"/>
    <property type="match status" value="1"/>
</dbReference>
<feature type="domain" description="Biotin carboxylation" evidence="10">
    <location>
        <begin position="1"/>
        <end position="463"/>
    </location>
</feature>
<evidence type="ECO:0000256" key="2">
    <source>
        <dbReference type="ARBA" id="ARBA00013263"/>
    </source>
</evidence>
<dbReference type="Proteomes" id="UP000501253">
    <property type="component" value="Chromosome"/>
</dbReference>
<dbReference type="InterPro" id="IPR016185">
    <property type="entry name" value="PreATP-grasp_dom_sf"/>
</dbReference>
<keyword evidence="4 8" id="KW-0547">Nucleotide-binding</keyword>
<dbReference type="InterPro" id="IPR005482">
    <property type="entry name" value="Biotin_COase_C"/>
</dbReference>
<evidence type="ECO:0000259" key="9">
    <source>
        <dbReference type="PROSITE" id="PS50975"/>
    </source>
</evidence>
<dbReference type="GO" id="GO:0005524">
    <property type="term" value="F:ATP binding"/>
    <property type="evidence" value="ECO:0007669"/>
    <property type="project" value="UniProtKB-UniRule"/>
</dbReference>
<gene>
    <name evidence="11" type="ORF">FVE67_01055</name>
</gene>
<dbReference type="Gene3D" id="3.40.50.20">
    <property type="match status" value="1"/>
</dbReference>
<evidence type="ECO:0000256" key="5">
    <source>
        <dbReference type="ARBA" id="ARBA00022840"/>
    </source>
</evidence>
<name>A0A6H1WQK3_9BACT</name>
<keyword evidence="5 8" id="KW-0067">ATP-binding</keyword>
<dbReference type="InterPro" id="IPR051602">
    <property type="entry name" value="ACC_Biotin_Carboxylase"/>
</dbReference>
<evidence type="ECO:0000259" key="10">
    <source>
        <dbReference type="PROSITE" id="PS50979"/>
    </source>
</evidence>
<comment type="function">
    <text evidence="1">This protein is a component of the acetyl coenzyme A carboxylase complex; first, biotin carboxylase catalyzes the carboxylation of the carrier protein and then the transcarboxylase transfers the carboxyl group to form malonyl-CoA.</text>
</comment>
<dbReference type="AlphaFoldDB" id="A0A6H1WQK3"/>
<dbReference type="InterPro" id="IPR011761">
    <property type="entry name" value="ATP-grasp"/>
</dbReference>
<dbReference type="InterPro" id="IPR005479">
    <property type="entry name" value="CPAse_ATP-bd"/>
</dbReference>
<evidence type="ECO:0000256" key="6">
    <source>
        <dbReference type="ARBA" id="ARBA00023267"/>
    </source>
</evidence>
<evidence type="ECO:0000256" key="8">
    <source>
        <dbReference type="PROSITE-ProRule" id="PRU00409"/>
    </source>
</evidence>
<evidence type="ECO:0000256" key="1">
    <source>
        <dbReference type="ARBA" id="ARBA00003761"/>
    </source>
</evidence>
<dbReference type="PANTHER" id="PTHR48095:SF2">
    <property type="entry name" value="BIOTIN CARBOXYLASE, CHLOROPLASTIC"/>
    <property type="match status" value="1"/>
</dbReference>
<evidence type="ECO:0000313" key="12">
    <source>
        <dbReference type="Proteomes" id="UP000501253"/>
    </source>
</evidence>
<dbReference type="InterPro" id="IPR005481">
    <property type="entry name" value="BC-like_N"/>
</dbReference>
<dbReference type="Pfam" id="PF02786">
    <property type="entry name" value="CPSase_L_D2"/>
    <property type="match status" value="1"/>
</dbReference>
<dbReference type="RefSeq" id="WP_168718828.1">
    <property type="nucleotide sequence ID" value="NZ_CP042909.1"/>
</dbReference>